<comment type="caution">
    <text evidence="1">The sequence shown here is derived from an EMBL/GenBank/DDBJ whole genome shotgun (WGS) entry which is preliminary data.</text>
</comment>
<protein>
    <submittedName>
        <fullName evidence="1">Uncharacterized protein</fullName>
    </submittedName>
</protein>
<sequence length="485" mass="57796">MNPSEIPIIPNLNFKKESNRYYFNSEDGKLILDEIEYDVQNIKITISDSINIDFDISDKNIFHVIEGNKPFGINCLIDEYLIKLNDCYIFQESEIIKANAYKITLIKNNNPINNDENINVWNITESDLISECNCYSFDEEDLDDILLYEVKIDTVEDPFDQLLNNCYMIHYKTKFENRYNNRIMDNINSLSYIYSSNINPPRMRIFENVSGDKLEIEIYSRNVTKLNGLSIFRIFPANFYNFLKSSYFNFKRLKEEGNIDINLLTYYYVWLKNESYLEVKLILASVFLEVLNKDKRISYDGNDFKPKFEEELIFLGLDCLKLFKYLKNDIYQIFEKIKSEHTSEEGINDFFLDLKKEFFLFYIKQTRNLIIHEGLVTYNTAGIDYIVRSNEELFKKFEENYTTNTTSENRKLFKKYFPEIKDKLRKISLMEILNQEKFFEKLIEIILLKCLNSECILENTENSKDFIKQFKIVEAMQTVLEQEGE</sequence>
<dbReference type="RefSeq" id="WP_116591017.1">
    <property type="nucleotide sequence ID" value="NZ_MZGS01000005.1"/>
</dbReference>
<name>A0A315XPT8_9EURY</name>
<dbReference type="EMBL" id="MZGS01000005">
    <property type="protein sequence ID" value="PWB88385.1"/>
    <property type="molecule type" value="Genomic_DNA"/>
</dbReference>
<evidence type="ECO:0000313" key="2">
    <source>
        <dbReference type="Proteomes" id="UP000251717"/>
    </source>
</evidence>
<dbReference type="Proteomes" id="UP000251717">
    <property type="component" value="Unassembled WGS sequence"/>
</dbReference>
<accession>A0A315XPT8</accession>
<gene>
    <name evidence="1" type="ORF">MBBTH_00180</name>
</gene>
<keyword evidence="2" id="KW-1185">Reference proteome</keyword>
<reference evidence="1 2" key="1">
    <citation type="submission" date="2017-03" db="EMBL/GenBank/DDBJ databases">
        <title>Genome sequence of Methanobrevibacter thaueri.</title>
        <authorList>
            <person name="Poehlein A."/>
            <person name="Seedorf H."/>
            <person name="Daniel R."/>
        </authorList>
    </citation>
    <scope>NUCLEOTIDE SEQUENCE [LARGE SCALE GENOMIC DNA]</scope>
    <source>
        <strain evidence="1 2">DSM 11995</strain>
    </source>
</reference>
<dbReference type="AlphaFoldDB" id="A0A315XPT8"/>
<proteinExistence type="predicted"/>
<evidence type="ECO:0000313" key="1">
    <source>
        <dbReference type="EMBL" id="PWB88385.1"/>
    </source>
</evidence>
<organism evidence="1 2">
    <name type="scientific">Methanobrevibacter thaueri</name>
    <dbReference type="NCBI Taxonomy" id="190975"/>
    <lineage>
        <taxon>Archaea</taxon>
        <taxon>Methanobacteriati</taxon>
        <taxon>Methanobacteriota</taxon>
        <taxon>Methanomada group</taxon>
        <taxon>Methanobacteria</taxon>
        <taxon>Methanobacteriales</taxon>
        <taxon>Methanobacteriaceae</taxon>
        <taxon>Methanobrevibacter</taxon>
    </lineage>
</organism>